<gene>
    <name evidence="1" type="ORF">DD762_08685</name>
</gene>
<evidence type="ECO:0000313" key="1">
    <source>
        <dbReference type="EMBL" id="PWH62126.1"/>
    </source>
</evidence>
<dbReference type="Proteomes" id="UP000245761">
    <property type="component" value="Unassembled WGS sequence"/>
</dbReference>
<protein>
    <submittedName>
        <fullName evidence="1">Phosphoribosylglycinamide synthetase</fullName>
    </submittedName>
</protein>
<reference evidence="1 2" key="1">
    <citation type="submission" date="2018-04" db="EMBL/GenBank/DDBJ databases">
        <title>Draft Genomic Sequencing Of Potential Extraintestinal Pathogenic Escherichia coli B8S56 Isolated from Retail Chicken Skin.</title>
        <authorList>
            <person name="Xu A."/>
            <person name="Tilman S."/>
            <person name="Wisser-Parker K."/>
            <person name="Scullen O.J."/>
            <person name="Sommers C."/>
        </authorList>
    </citation>
    <scope>NUCLEOTIDE SEQUENCE [LARGE SCALE GENOMIC DNA]</scope>
    <source>
        <strain evidence="1 2">B8S56</strain>
    </source>
</reference>
<organism evidence="1 2">
    <name type="scientific">Escherichia coli</name>
    <dbReference type="NCBI Taxonomy" id="562"/>
    <lineage>
        <taxon>Bacteria</taxon>
        <taxon>Pseudomonadati</taxon>
        <taxon>Pseudomonadota</taxon>
        <taxon>Gammaproteobacteria</taxon>
        <taxon>Enterobacterales</taxon>
        <taxon>Enterobacteriaceae</taxon>
        <taxon>Escherichia</taxon>
    </lineage>
</organism>
<sequence length="49" mass="5645">MRQLATYYSHWRHALLIRDGDFISTQTVSSAHQILYNDARFPPLGTPKA</sequence>
<proteinExistence type="predicted"/>
<name>A0A2T3S5P1_ECOLX</name>
<dbReference type="AlphaFoldDB" id="A0A2T3S5P1"/>
<evidence type="ECO:0000313" key="2">
    <source>
        <dbReference type="Proteomes" id="UP000245761"/>
    </source>
</evidence>
<accession>A0A2T3S5P1</accession>
<comment type="caution">
    <text evidence="1">The sequence shown here is derived from an EMBL/GenBank/DDBJ whole genome shotgun (WGS) entry which is preliminary data.</text>
</comment>
<dbReference type="EMBL" id="QEMT01000010">
    <property type="protein sequence ID" value="PWH62126.1"/>
    <property type="molecule type" value="Genomic_DNA"/>
</dbReference>